<keyword evidence="4 13" id="KW-0117">Actin capping</keyword>
<dbReference type="FunCoup" id="L9L7E6">
    <property type="interactions" value="175"/>
</dbReference>
<dbReference type="FunFam" id="1.20.58.60:FF:000028">
    <property type="entry name" value="Spectrin beta chain"/>
    <property type="match status" value="1"/>
</dbReference>
<dbReference type="FunFam" id="1.20.58.60:FF:000018">
    <property type="entry name" value="Spectrin beta chain"/>
    <property type="match status" value="1"/>
</dbReference>
<protein>
    <recommendedName>
        <fullName evidence="13">Spectrin beta chain</fullName>
    </recommendedName>
</protein>
<dbReference type="CDD" id="cd00176">
    <property type="entry name" value="SPEC"/>
    <property type="match status" value="9"/>
</dbReference>
<evidence type="ECO:0000256" key="10">
    <source>
        <dbReference type="ARBA" id="ARBA00023212"/>
    </source>
</evidence>
<dbReference type="InParanoid" id="L9L7E6"/>
<dbReference type="GO" id="GO:0051015">
    <property type="term" value="F:actin filament binding"/>
    <property type="evidence" value="ECO:0007669"/>
    <property type="project" value="UniProtKB-ARBA"/>
</dbReference>
<dbReference type="SMART" id="SM00233">
    <property type="entry name" value="PH"/>
    <property type="match status" value="1"/>
</dbReference>
<feature type="compositionally biased region" description="Basic and acidic residues" evidence="15">
    <location>
        <begin position="2259"/>
        <end position="2274"/>
    </location>
</feature>
<name>L9L7E6_TUPCH</name>
<dbReference type="GO" id="GO:0030506">
    <property type="term" value="F:ankyrin binding"/>
    <property type="evidence" value="ECO:0007669"/>
    <property type="project" value="UniProtKB-ARBA"/>
</dbReference>
<evidence type="ECO:0000256" key="3">
    <source>
        <dbReference type="ARBA" id="ARBA00006826"/>
    </source>
</evidence>
<feature type="domain" description="Calponin-homology (CH)" evidence="17">
    <location>
        <begin position="173"/>
        <end position="277"/>
    </location>
</feature>
<keyword evidence="8" id="KW-0007">Acetylation</keyword>
<dbReference type="FunFam" id="1.20.58.60:FF:000059">
    <property type="entry name" value="Spectrin beta chain"/>
    <property type="match status" value="1"/>
</dbReference>
<dbReference type="InterPro" id="IPR001589">
    <property type="entry name" value="Actinin_actin-bd_CS"/>
</dbReference>
<feature type="region of interest" description="Disordered" evidence="15">
    <location>
        <begin position="2193"/>
        <end position="2304"/>
    </location>
</feature>
<reference evidence="19" key="1">
    <citation type="submission" date="2012-07" db="EMBL/GenBank/DDBJ databases">
        <title>Genome of the Chinese tree shrew, a rising model animal genetically related to primates.</title>
        <authorList>
            <person name="Zhang G."/>
            <person name="Fan Y."/>
            <person name="Yao Y."/>
            <person name="Huang Z."/>
        </authorList>
    </citation>
    <scope>NUCLEOTIDE SEQUENCE [LARGE SCALE GENOMIC DNA]</scope>
</reference>
<dbReference type="InterPro" id="IPR041681">
    <property type="entry name" value="PH_9"/>
</dbReference>
<dbReference type="CDD" id="cd21246">
    <property type="entry name" value="CH_SPTB-like_rpt1"/>
    <property type="match status" value="1"/>
</dbReference>
<dbReference type="PROSITE" id="PS00020">
    <property type="entry name" value="ACTININ_2"/>
    <property type="match status" value="2"/>
</dbReference>
<keyword evidence="5 13" id="KW-0963">Cytoplasm</keyword>
<gene>
    <name evidence="18" type="ORF">TREES_T100004991</name>
</gene>
<dbReference type="GO" id="GO:0005543">
    <property type="term" value="F:phospholipid binding"/>
    <property type="evidence" value="ECO:0007669"/>
    <property type="project" value="InterPro"/>
</dbReference>
<dbReference type="FunFam" id="1.20.58.60:FF:000011">
    <property type="entry name" value="Spectrin beta chain"/>
    <property type="match status" value="1"/>
</dbReference>
<comment type="function">
    <text evidence="11">Spectrin is the major constituent of the cytoskeletal network underlying the erythrocyte plasma membrane. It associates with band 4.1 and actin to form the cytoskeletal superstructure of the erythrocyte plasma membrane.</text>
</comment>
<keyword evidence="6" id="KW-0597">Phosphoprotein</keyword>
<evidence type="ECO:0000256" key="7">
    <source>
        <dbReference type="ARBA" id="ARBA00022737"/>
    </source>
</evidence>
<dbReference type="GO" id="GO:0005200">
    <property type="term" value="F:structural constituent of cytoskeleton"/>
    <property type="evidence" value="ECO:0007669"/>
    <property type="project" value="UniProtKB-UniRule"/>
</dbReference>
<reference evidence="19" key="2">
    <citation type="journal article" date="2013" name="Nat. Commun.">
        <title>Genome of the Chinese tree shrew.</title>
        <authorList>
            <person name="Fan Y."/>
            <person name="Huang Z.Y."/>
            <person name="Cao C.C."/>
            <person name="Chen C.S."/>
            <person name="Chen Y.X."/>
            <person name="Fan D.D."/>
            <person name="He J."/>
            <person name="Hou H.L."/>
            <person name="Hu L."/>
            <person name="Hu X.T."/>
            <person name="Jiang X.T."/>
            <person name="Lai R."/>
            <person name="Lang Y.S."/>
            <person name="Liang B."/>
            <person name="Liao S.G."/>
            <person name="Mu D."/>
            <person name="Ma Y.Y."/>
            <person name="Niu Y.Y."/>
            <person name="Sun X.Q."/>
            <person name="Xia J.Q."/>
            <person name="Xiao J."/>
            <person name="Xiong Z.Q."/>
            <person name="Xu L."/>
            <person name="Yang L."/>
            <person name="Zhang Y."/>
            <person name="Zhao W."/>
            <person name="Zhao X.D."/>
            <person name="Zheng Y.T."/>
            <person name="Zhou J.M."/>
            <person name="Zhu Y.B."/>
            <person name="Zhang G.J."/>
            <person name="Wang J."/>
            <person name="Yao Y.G."/>
        </authorList>
    </citation>
    <scope>NUCLEOTIDE SEQUENCE [LARGE SCALE GENOMIC DNA]</scope>
</reference>
<dbReference type="InterPro" id="IPR001605">
    <property type="entry name" value="PH_dom-spectrin-type"/>
</dbReference>
<evidence type="ECO:0000256" key="15">
    <source>
        <dbReference type="SAM" id="MobiDB-lite"/>
    </source>
</evidence>
<dbReference type="Gene3D" id="1.10.418.10">
    <property type="entry name" value="Calponin-like domain"/>
    <property type="match status" value="3"/>
</dbReference>
<dbReference type="FunFam" id="1.10.418.10:FF:000003">
    <property type="entry name" value="Spectrin beta chain"/>
    <property type="match status" value="1"/>
</dbReference>
<evidence type="ECO:0000259" key="17">
    <source>
        <dbReference type="PROSITE" id="PS50021"/>
    </source>
</evidence>
<keyword evidence="19" id="KW-1185">Reference proteome</keyword>
<dbReference type="Gene3D" id="2.30.29.30">
    <property type="entry name" value="Pleckstrin-homology domain (PH domain)/Phosphotyrosine-binding domain (PTB)"/>
    <property type="match status" value="1"/>
</dbReference>
<sequence length="2454" mass="282663">MTSATEFENVGNQPPYSRINARWDAPDDELDNDNSSARLFERSRIKALADEREVVQKKTFTKWVNSHLARVSCRITDLYKDLRDGRMLIKLLEVLSGEMLPKPTKGKMRIHCLENVDKALQFLKEQRVHLENMGSHDIVDGNHRLVLGLIWTIILRFQAPHPQLFSPPDEREVVQKKTFTKWVNSHLARVSCRITDLYKDLRDGRMLIKLLEVLSGEMLPKPTKGKMRIHCLENVDKALQFLKEQRVHLENMGSHDIVDGNHRLVLGLIWTIILRFQIQDIVVQTQEGRETRSAKDALLLWCQMKTAGYPHVNVTNFTSSWKDGLAFNALIHKHRPDLIDFDKLKDSNARHNLEHAFDVAERQLGIIPLLDPEDVFTENPDEKSIITYVVAFYHYFSKMKVLAVEGKRVGKVIDHAIETEKMIEKYSGLASDLLTWIEQTITVLNSRKFANSLTGVQQQLQAFSTYRTVEKPPKFQEKGNLEVLLFTIQSRMRANNQKVYTPHDGKLVSDINRAWESLEEAEYRRELALRNELIRQEKLEQLARRFDRKAAMRETWLNENQRLVAQDNFGYDLAAVEAAKKKHEAIETDTAAYEERVRALEDLAQELEKENYHDQKRIMARKDNILRLWNYLQELLRSRRQRLETTLALQKLFQDMLHSIDWMDEIKAHLLSAEFGKHLLEVEDLLQKHKLMEADIAIQGDKVKAITAATLRFTEGKGYQPCDPQVIQDRVSHLEQCFGELSNMAAGRKAQLEQSKRLWKFFWEMDEAESWIKEKEQIYSSLDYGKDLTSVLILQRKHKAFEDELRGLDTHLEQIFQEAEGMVARKQFGHPQIEARIKEVSAQWDQLKELAAFRKKNLQDAENFFQFQGDADDLKSWLQNAYQLLSGEDMGQDEGATRALGKKHKDFMEELEESRGVMEHLEQQAQGFPQEFRDSPDVTNRLQALRELYQKVVAQADLRQQRLQDALDLYTVFGETDACELWMGEKEKWLTQMKTPDTLEDLEVVQHRFDILDQEMKTLMAQIDGVNLAANNLVESGHPRSGEVKKYQDHLNTRWQAFQAMVLEKREAVDSALRVHNYCVDCEETSKWILDKTKVVESTKDLGRDLAGVIAIQRKLSGLERDVAAIQARVGSLERESQRLMESHPELKEVIGQRQAYVEELWQGLQQALKGQEASLGEASQLQAFLQDLDDFQAWLSMAQKAVASEDTPESLPEAEQLLQQHADIKDEIDKHQESFRHVKESGEKVIQDQTDPEYLLLGQRLEGLDTGWDALCRMWESRGHSLAQCRGFQEFQKDAKQAEAILSNQEYTLTHLEPPNSLEAAEAGIRKFEDFLVSMENNQDKVLSPVDFGNKLVAEGNLYSDKIKEKVQLIEDRHRKNNKTAQDISVLLRDNLELQNFLQNCEELTLWINEKLLTSQDVSYDEARNLHNKWLKHQAFMAELASHQGWLENIDAEGKLLMEEKPQFTDRVSPKLEALHRLWDELQATTKEKAQQLSAARSSDLRSQTHADLNKWISAMQEQLRSDDPGKDLTSVNRMLAKLKACERVRVEDQVNVRKAELEELFDQVPLLGEEAGDADLSIEKRFLDLLEPLGRRKKQLESSKAKLQIGRDLEDETLWVEERLPLAQSADYGSNLQTVQLFMKKNQTLQNEILGHAPRIEDVLRRGQQLVEAAEIDCGDIQERLGHLQGSWDTLREAAAGRLQRLRDANEAQQYYLDAGEAEAWISEQELYVISDETPKDEEGAIVMLKRHLRQQRAVEEYGRNIKQLAGRAQGLLSAGHPEGEQIIRLQGQVDKQYAGLKDMAEERKRKLENMYHLFQLKREADDLEQWIAEKELVASSPEMGQDFDHVTLLRDKFRDFARETGAIGQERVDNVNAIIEQLIDAGHGEAATIAEWKDGLNEMWADLLELIDTRMQLLAASYDLHRYFYTGTEILGLIDEKHRELPEDVGPDASTAESFHRVHTAFERELHLLGVQVQQFQDVATRLQTAYAGEKADAIQNKEQEVSAAWQALLKACAGRRTQLVDTADKFRFFSMARDLLSWMESIIRQIETQERPRDVSSVELLMKYHQGIKAEMETRSKNFSACLELGESLLQRQHQASDEISEKLRQVVSRRKEMNEKWEARWERLRMLLEVCQFSRDASVAEAWLIAQEPYLASRDFGHTVDSVEKLIKRHEAFEKSTASWAERFAALEKPTTLELKERQTPERPTEEPGPQEEEGETAGEAPRVHRAATERTSPQGEEKGPWPQDQQPPPPPGQREDEQEKSGGDKRPATEPVFKVLDTPLSEGDEPTTLPTQRDHGHSVQMEGYLGRKHDLEGPNKKASNRSWNNLYCVLRNSELTFYKDAKNLALGVPYHGEEPLALRHAICEIAANYKKKKHVFKLRLSNGSEWLFHGKDEEEMVSWLQGVSTAINESQSIRVKAQSLPLPPLSGPDVSLGKKDKEKRFSFFPKKK</sequence>
<dbReference type="eggNOG" id="KOG0517">
    <property type="taxonomic scope" value="Eukaryota"/>
</dbReference>
<dbReference type="FunFam" id="1.20.58.60:FF:000049">
    <property type="entry name" value="Spectrin beta chain"/>
    <property type="match status" value="1"/>
</dbReference>
<dbReference type="SUPFAM" id="SSF50729">
    <property type="entry name" value="PH domain-like"/>
    <property type="match status" value="1"/>
</dbReference>
<dbReference type="PIRSF" id="PIRSF002297">
    <property type="entry name" value="Spectrin_beta_subunit"/>
    <property type="match status" value="1"/>
</dbReference>
<dbReference type="FunFam" id="1.20.58.60:FF:000033">
    <property type="entry name" value="Spectrin beta chain"/>
    <property type="match status" value="1"/>
</dbReference>
<dbReference type="FunFam" id="1.20.58.60:FF:000214">
    <property type="entry name" value="Spectrin beta chain"/>
    <property type="match status" value="1"/>
</dbReference>
<dbReference type="Pfam" id="PF15410">
    <property type="entry name" value="PH_9"/>
    <property type="match status" value="1"/>
</dbReference>
<dbReference type="InterPro" id="IPR018159">
    <property type="entry name" value="Spectrin/alpha-actinin"/>
</dbReference>
<dbReference type="SMART" id="SM00033">
    <property type="entry name" value="CH"/>
    <property type="match status" value="3"/>
</dbReference>
<feature type="compositionally biased region" description="Polar residues" evidence="15">
    <location>
        <begin position="1"/>
        <end position="15"/>
    </location>
</feature>
<comment type="similarity">
    <text evidence="3 13">Belongs to the spectrin family.</text>
</comment>
<evidence type="ECO:0000256" key="13">
    <source>
        <dbReference type="PIRNR" id="PIRNR002297"/>
    </source>
</evidence>
<evidence type="ECO:0000313" key="19">
    <source>
        <dbReference type="Proteomes" id="UP000011518"/>
    </source>
</evidence>
<evidence type="ECO:0000256" key="4">
    <source>
        <dbReference type="ARBA" id="ARBA00022467"/>
    </source>
</evidence>
<dbReference type="GO" id="GO:0050808">
    <property type="term" value="P:synapse organization"/>
    <property type="evidence" value="ECO:0007669"/>
    <property type="project" value="UniProtKB-ARBA"/>
</dbReference>
<evidence type="ECO:0000256" key="11">
    <source>
        <dbReference type="ARBA" id="ARBA00059462"/>
    </source>
</evidence>
<dbReference type="FunFam" id="1.20.58.60:FF:000243">
    <property type="entry name" value="Spectrin beta chain"/>
    <property type="match status" value="1"/>
</dbReference>
<dbReference type="InterPro" id="IPR036872">
    <property type="entry name" value="CH_dom_sf"/>
</dbReference>
<evidence type="ECO:0000256" key="2">
    <source>
        <dbReference type="ARBA" id="ARBA00004544"/>
    </source>
</evidence>
<feature type="coiled-coil region" evidence="14">
    <location>
        <begin position="576"/>
        <end position="617"/>
    </location>
</feature>
<dbReference type="PRINTS" id="PR00683">
    <property type="entry name" value="SPECTRINPH"/>
</dbReference>
<feature type="compositionally biased region" description="Basic and acidic residues" evidence="15">
    <location>
        <begin position="2199"/>
        <end position="2211"/>
    </location>
</feature>
<evidence type="ECO:0000256" key="12">
    <source>
        <dbReference type="ARBA" id="ARBA00062945"/>
    </source>
</evidence>
<evidence type="ECO:0000256" key="1">
    <source>
        <dbReference type="ARBA" id="ARBA00004245"/>
    </source>
</evidence>
<dbReference type="InterPro" id="IPR001715">
    <property type="entry name" value="CH_dom"/>
</dbReference>
<dbReference type="InterPro" id="IPR016343">
    <property type="entry name" value="Spectrin_bsu"/>
</dbReference>
<dbReference type="FunFam" id="1.20.58.60:FF:000099">
    <property type="entry name" value="Spectrin beta chain"/>
    <property type="match status" value="1"/>
</dbReference>
<dbReference type="InterPro" id="IPR001849">
    <property type="entry name" value="PH_domain"/>
</dbReference>
<keyword evidence="14" id="KW-0175">Coiled coil</keyword>
<dbReference type="GO" id="GO:0051693">
    <property type="term" value="P:actin filament capping"/>
    <property type="evidence" value="ECO:0007669"/>
    <property type="project" value="UniProtKB-UniRule"/>
</dbReference>
<dbReference type="PROSITE" id="PS00019">
    <property type="entry name" value="ACTININ_1"/>
    <property type="match status" value="2"/>
</dbReference>
<accession>L9L7E6</accession>
<feature type="domain" description="Calponin-homology (CH)" evidence="17">
    <location>
        <begin position="292"/>
        <end position="397"/>
    </location>
</feature>
<evidence type="ECO:0000256" key="9">
    <source>
        <dbReference type="ARBA" id="ARBA00023203"/>
    </source>
</evidence>
<evidence type="ECO:0000259" key="16">
    <source>
        <dbReference type="PROSITE" id="PS50003"/>
    </source>
</evidence>
<dbReference type="Gene3D" id="1.20.58.60">
    <property type="match status" value="12"/>
</dbReference>
<comment type="subcellular location">
    <subcellularLocation>
        <location evidence="2">Cytoplasm</location>
        <location evidence="2">Cell cortex</location>
    </subcellularLocation>
    <subcellularLocation>
        <location evidence="1">Cytoplasm</location>
        <location evidence="1">Cytoskeleton</location>
    </subcellularLocation>
</comment>
<feature type="domain" description="Calponin-homology (CH)" evidence="17">
    <location>
        <begin position="54"/>
        <end position="158"/>
    </location>
</feature>
<dbReference type="STRING" id="246437.L9L7E6"/>
<dbReference type="Pfam" id="PF00307">
    <property type="entry name" value="CH"/>
    <property type="match status" value="3"/>
</dbReference>
<evidence type="ECO:0000256" key="5">
    <source>
        <dbReference type="ARBA" id="ARBA00022490"/>
    </source>
</evidence>
<dbReference type="PANTHER" id="PTHR11915">
    <property type="entry name" value="SPECTRIN/FILAMIN RELATED CYTOSKELETAL PROTEIN"/>
    <property type="match status" value="1"/>
</dbReference>
<feature type="domain" description="PH" evidence="16">
    <location>
        <begin position="2304"/>
        <end position="2414"/>
    </location>
</feature>
<dbReference type="EMBL" id="KB320482">
    <property type="protein sequence ID" value="ELW70838.1"/>
    <property type="molecule type" value="Genomic_DNA"/>
</dbReference>
<evidence type="ECO:0000256" key="6">
    <source>
        <dbReference type="ARBA" id="ARBA00022553"/>
    </source>
</evidence>
<dbReference type="SMART" id="SM00150">
    <property type="entry name" value="SPEC"/>
    <property type="match status" value="17"/>
</dbReference>
<dbReference type="FunFam" id="1.20.58.60:FF:000083">
    <property type="entry name" value="Spectrin beta chain"/>
    <property type="match status" value="1"/>
</dbReference>
<dbReference type="PROSITE" id="PS50003">
    <property type="entry name" value="PH_DOMAIN"/>
    <property type="match status" value="1"/>
</dbReference>
<dbReference type="GO" id="GO:0045202">
    <property type="term" value="C:synapse"/>
    <property type="evidence" value="ECO:0007669"/>
    <property type="project" value="UniProtKB-ARBA"/>
</dbReference>
<dbReference type="GO" id="GO:0014731">
    <property type="term" value="C:spectrin-associated cytoskeleton"/>
    <property type="evidence" value="ECO:0007669"/>
    <property type="project" value="UniProtKB-ARBA"/>
</dbReference>
<dbReference type="GO" id="GO:0005829">
    <property type="term" value="C:cytosol"/>
    <property type="evidence" value="ECO:0007669"/>
    <property type="project" value="UniProtKB-ARBA"/>
</dbReference>
<proteinExistence type="inferred from homology"/>
<dbReference type="CDD" id="cd21319">
    <property type="entry name" value="CH_SPTB_rpt2"/>
    <property type="match status" value="1"/>
</dbReference>
<dbReference type="InterPro" id="IPR011993">
    <property type="entry name" value="PH-like_dom_sf"/>
</dbReference>
<comment type="subunit">
    <text evidence="12">Composed of nonhomologous chains, alpha and beta, which aggregate to form dimers, tetramers, and higher polymers. Interacts with BCAM.</text>
</comment>
<dbReference type="Pfam" id="PF00435">
    <property type="entry name" value="Spectrin"/>
    <property type="match status" value="17"/>
</dbReference>
<keyword evidence="10 13" id="KW-0206">Cytoskeleton</keyword>
<dbReference type="CDD" id="cd10571">
    <property type="entry name" value="PH_beta_spectrin"/>
    <property type="match status" value="1"/>
</dbReference>
<dbReference type="SUPFAM" id="SSF46966">
    <property type="entry name" value="Spectrin repeat"/>
    <property type="match status" value="13"/>
</dbReference>
<dbReference type="PROSITE" id="PS50021">
    <property type="entry name" value="CH"/>
    <property type="match status" value="3"/>
</dbReference>
<dbReference type="FunFam" id="2.30.29.30:FF:000024">
    <property type="entry name" value="Spectrin beta chain"/>
    <property type="match status" value="1"/>
</dbReference>
<evidence type="ECO:0000256" key="14">
    <source>
        <dbReference type="SAM" id="Coils"/>
    </source>
</evidence>
<dbReference type="SUPFAM" id="SSF47576">
    <property type="entry name" value="Calponin-homology domain, CH-domain"/>
    <property type="match status" value="2"/>
</dbReference>
<dbReference type="InterPro" id="IPR002017">
    <property type="entry name" value="Spectrin_repeat"/>
</dbReference>
<dbReference type="FunFam" id="1.10.418.10:FF:000004">
    <property type="entry name" value="Spectrin beta chain"/>
    <property type="match status" value="2"/>
</dbReference>
<organism evidence="18 19">
    <name type="scientific">Tupaia chinensis</name>
    <name type="common">Chinese tree shrew</name>
    <name type="synonym">Tupaia belangeri chinensis</name>
    <dbReference type="NCBI Taxonomy" id="246437"/>
    <lineage>
        <taxon>Eukaryota</taxon>
        <taxon>Metazoa</taxon>
        <taxon>Chordata</taxon>
        <taxon>Craniata</taxon>
        <taxon>Vertebrata</taxon>
        <taxon>Euteleostomi</taxon>
        <taxon>Mammalia</taxon>
        <taxon>Eutheria</taxon>
        <taxon>Euarchontoglires</taxon>
        <taxon>Scandentia</taxon>
        <taxon>Tupaiidae</taxon>
        <taxon>Tupaia</taxon>
    </lineage>
</organism>
<evidence type="ECO:0000256" key="8">
    <source>
        <dbReference type="ARBA" id="ARBA00022990"/>
    </source>
</evidence>
<dbReference type="Proteomes" id="UP000011518">
    <property type="component" value="Unassembled WGS sequence"/>
</dbReference>
<dbReference type="FunFam" id="1.20.58.60:FF:000019">
    <property type="entry name" value="Spectrin beta chain"/>
    <property type="match status" value="1"/>
</dbReference>
<evidence type="ECO:0000313" key="18">
    <source>
        <dbReference type="EMBL" id="ELW70838.1"/>
    </source>
</evidence>
<keyword evidence="9 13" id="KW-0009">Actin-binding</keyword>
<dbReference type="GO" id="GO:0005886">
    <property type="term" value="C:plasma membrane"/>
    <property type="evidence" value="ECO:0007669"/>
    <property type="project" value="UniProtKB-ARBA"/>
</dbReference>
<keyword evidence="7" id="KW-0677">Repeat</keyword>
<dbReference type="CDD" id="cd21317">
    <property type="entry name" value="CH_SPTBN2_rpt1"/>
    <property type="match status" value="1"/>
</dbReference>
<dbReference type="GO" id="GO:0008091">
    <property type="term" value="C:spectrin"/>
    <property type="evidence" value="ECO:0007669"/>
    <property type="project" value="InterPro"/>
</dbReference>
<feature type="region of interest" description="Disordered" evidence="15">
    <location>
        <begin position="1"/>
        <end position="30"/>
    </location>
</feature>